<feature type="compositionally biased region" description="Polar residues" evidence="1">
    <location>
        <begin position="825"/>
        <end position="837"/>
    </location>
</feature>
<feature type="compositionally biased region" description="Low complexity" evidence="1">
    <location>
        <begin position="228"/>
        <end position="251"/>
    </location>
</feature>
<feature type="compositionally biased region" description="Low complexity" evidence="1">
    <location>
        <begin position="192"/>
        <end position="220"/>
    </location>
</feature>
<feature type="compositionally biased region" description="Polar residues" evidence="1">
    <location>
        <begin position="713"/>
        <end position="740"/>
    </location>
</feature>
<feature type="compositionally biased region" description="Polar residues" evidence="1">
    <location>
        <begin position="140"/>
        <end position="153"/>
    </location>
</feature>
<feature type="compositionally biased region" description="Polar residues" evidence="1">
    <location>
        <begin position="394"/>
        <end position="403"/>
    </location>
</feature>
<proteinExistence type="predicted"/>
<evidence type="ECO:0000313" key="3">
    <source>
        <dbReference type="EMBL" id="CAI2164141.1"/>
    </source>
</evidence>
<dbReference type="PANTHER" id="PTHR48015">
    <property type="entry name" value="SERINE/THREONINE-PROTEIN KINASE TAO"/>
    <property type="match status" value="1"/>
</dbReference>
<dbReference type="InterPro" id="IPR011009">
    <property type="entry name" value="Kinase-like_dom_sf"/>
</dbReference>
<feature type="compositionally biased region" description="Low complexity" evidence="1">
    <location>
        <begin position="838"/>
        <end position="863"/>
    </location>
</feature>
<dbReference type="GO" id="GO:0000165">
    <property type="term" value="P:MAPK cascade"/>
    <property type="evidence" value="ECO:0007669"/>
    <property type="project" value="TreeGrafter"/>
</dbReference>
<gene>
    <name evidence="3" type="ORF">FWILDA_LOCUS1417</name>
</gene>
<dbReference type="InterPro" id="IPR000719">
    <property type="entry name" value="Prot_kinase_dom"/>
</dbReference>
<evidence type="ECO:0000256" key="1">
    <source>
        <dbReference type="SAM" id="MobiDB-lite"/>
    </source>
</evidence>
<name>A0A9W4WUA7_9GLOM</name>
<sequence length="1190" mass="130428">MPATLHSAVRHSISTSPTRTDHYPYSTNGMGSSIINDYSRQGASINSTSRNNPNSMYNTMSIVWKEQNPILQSEQRNFTTIKASTRATQSSPRPSTPHNNRQKNAVERKKPNVQVVPNKTTTVKKTKNDSPPISPPPTLKQKSSGATNGQSSTRPHDKRPVTPHVTQPTGILKTDKKKIDGVSSKASTTQNARRPVSPPASAAHSAHSRSHVSAASATHTAHSRAHVRATSPPASAANSAHSRSHVRAASPEGAALRQENRKLRRELSDHEDLLRERDSELLEYQDLVEAFQERVRQVEARNRELQQENEIMRKYIEDEKAKKESSVNEPTRIISSVVNNIQRIRGETASPVSTPLNVDSSKSSSPIPSVSPMPSQKTSSVMSKSKSQELLKANNPTKVNNNPPIRPHVVPQTRGNLIPANKNMPPQNNPHPPRPPAPSPVSMNRNEPSIIGGRNEMLNRQVETRDRQALGLMRKQNAALNAVMEESEDSEDDEFVFEREATSDDQADSEFDNDDDNAKVASIGIIPSKNFTANAPNNDNFKDYNNKSSHRRINRRFRVDSIGSDSGIGSAHEEISNVENSSASDKGQNSQIINNGQSVSSKVNGKVSTKKQQLSQNNVQDYFSNGHPSSYHAHRDSMSSVNSDSSDDSASFSVSSSHNNSYPSSVTSPSSTRTDSFSSQNLVNGLYGQSSSKNSLAQPNNNNGLNSSSYNNGMVQNRNPIKTGLNDNNPTSVTTTHSDNSADYNYVQSNKKFVTPHTSALKTGNSSYTTKNSIKIDIESTSGSSGHDYYINDTAPVTRLPSPTFATTTRLSGSSVNHQLFAKRSTPNSRASTPSSNASTARAKSPASASTSRASTPASESSRNASGYTRKPRQNSNNSDSSSDNSSTAVTSSPPPQPLANNDKEPFATLQHYLRLISENSIVEDPLKTYDIKKVIDEGSSAKVYTAHPLSNPSEECAIKIVPLSYSLEFIFNEIYVLKNLKHKNIVDCKESFLRWDGKTREVWIAMEKCARGDVTSRAGKITQREVGRIAGELLSALEHLHSNGVIHRDIKLSNILANANNEIKLADFGISSLTPTSTTAMVGTIPYMAPDVVLVGPDRPYDTKVDIWAVGVCILELLTGKAAWGRIRDDEIMDKLRRGEMPYGFHRLRKKADIGWEAVDFLEKCFARTPENRWSAEKLLEVFIKNALG</sequence>
<protein>
    <submittedName>
        <fullName evidence="3">5402_t:CDS:1</fullName>
    </submittedName>
</protein>
<feature type="compositionally biased region" description="Polar residues" evidence="1">
    <location>
        <begin position="680"/>
        <end position="693"/>
    </location>
</feature>
<dbReference type="GO" id="GO:0004674">
    <property type="term" value="F:protein serine/threonine kinase activity"/>
    <property type="evidence" value="ECO:0007669"/>
    <property type="project" value="TreeGrafter"/>
</dbReference>
<dbReference type="Gene3D" id="3.30.200.20">
    <property type="entry name" value="Phosphorylase Kinase, domain 1"/>
    <property type="match status" value="1"/>
</dbReference>
<feature type="compositionally biased region" description="Low complexity" evidence="1">
    <location>
        <begin position="112"/>
        <end position="123"/>
    </location>
</feature>
<dbReference type="Proteomes" id="UP001153678">
    <property type="component" value="Unassembled WGS sequence"/>
</dbReference>
<feature type="compositionally biased region" description="Low complexity" evidence="1">
    <location>
        <begin position="360"/>
        <end position="375"/>
    </location>
</feature>
<dbReference type="Gene3D" id="1.10.510.10">
    <property type="entry name" value="Transferase(Phosphotransferase) domain 1"/>
    <property type="match status" value="1"/>
</dbReference>
<feature type="region of interest" description="Disordered" evidence="1">
    <location>
        <begin position="83"/>
        <end position="260"/>
    </location>
</feature>
<feature type="compositionally biased region" description="Low complexity" evidence="1">
    <location>
        <begin position="560"/>
        <end position="570"/>
    </location>
</feature>
<feature type="region of interest" description="Disordered" evidence="1">
    <location>
        <begin position="557"/>
        <end position="740"/>
    </location>
</feature>
<keyword evidence="4" id="KW-1185">Reference proteome</keyword>
<organism evidence="3 4">
    <name type="scientific">Funneliformis geosporum</name>
    <dbReference type="NCBI Taxonomy" id="1117311"/>
    <lineage>
        <taxon>Eukaryota</taxon>
        <taxon>Fungi</taxon>
        <taxon>Fungi incertae sedis</taxon>
        <taxon>Mucoromycota</taxon>
        <taxon>Glomeromycotina</taxon>
        <taxon>Glomeromycetes</taxon>
        <taxon>Glomerales</taxon>
        <taxon>Glomeraceae</taxon>
        <taxon>Funneliformis</taxon>
    </lineage>
</organism>
<dbReference type="PROSITE" id="PS50011">
    <property type="entry name" value="PROTEIN_KINASE_DOM"/>
    <property type="match status" value="1"/>
</dbReference>
<dbReference type="InterPro" id="IPR050285">
    <property type="entry name" value="STE20_Ser/Thr_kinase"/>
</dbReference>
<feature type="region of interest" description="Disordered" evidence="1">
    <location>
        <begin position="345"/>
        <end position="451"/>
    </location>
</feature>
<feature type="compositionally biased region" description="Polar residues" evidence="1">
    <location>
        <begin position="350"/>
        <end position="359"/>
    </location>
</feature>
<feature type="region of interest" description="Disordered" evidence="1">
    <location>
        <begin position="796"/>
        <end position="904"/>
    </location>
</feature>
<dbReference type="OrthoDB" id="5979581at2759"/>
<feature type="region of interest" description="Disordered" evidence="1">
    <location>
        <begin position="1"/>
        <end position="25"/>
    </location>
</feature>
<dbReference type="AlphaFoldDB" id="A0A9W4WUA7"/>
<evidence type="ECO:0000259" key="2">
    <source>
        <dbReference type="PROSITE" id="PS50011"/>
    </source>
</evidence>
<feature type="compositionally biased region" description="Low complexity" evidence="1">
    <location>
        <begin position="694"/>
        <end position="712"/>
    </location>
</feature>
<dbReference type="SUPFAM" id="SSF56112">
    <property type="entry name" value="Protein kinase-like (PK-like)"/>
    <property type="match status" value="1"/>
</dbReference>
<feature type="compositionally biased region" description="Pro residues" evidence="1">
    <location>
        <begin position="427"/>
        <end position="439"/>
    </location>
</feature>
<dbReference type="PANTHER" id="PTHR48015:SF16">
    <property type="entry name" value="SERINE_THREONINE-PROTEIN KINASE SULU"/>
    <property type="match status" value="1"/>
</dbReference>
<dbReference type="GO" id="GO:0005524">
    <property type="term" value="F:ATP binding"/>
    <property type="evidence" value="ECO:0007669"/>
    <property type="project" value="InterPro"/>
</dbReference>
<feature type="compositionally biased region" description="Low complexity" evidence="1">
    <location>
        <begin position="638"/>
        <end position="679"/>
    </location>
</feature>
<feature type="compositionally biased region" description="Polar residues" evidence="1">
    <location>
        <begin position="376"/>
        <end position="385"/>
    </location>
</feature>
<dbReference type="SMART" id="SM00220">
    <property type="entry name" value="S_TKc"/>
    <property type="match status" value="1"/>
</dbReference>
<comment type="caution">
    <text evidence="3">The sequence shown here is derived from an EMBL/GenBank/DDBJ whole genome shotgun (WGS) entry which is preliminary data.</text>
</comment>
<feature type="domain" description="Protein kinase" evidence="2">
    <location>
        <begin position="930"/>
        <end position="1185"/>
    </location>
</feature>
<feature type="compositionally biased region" description="Low complexity" evidence="1">
    <location>
        <begin position="875"/>
        <end position="887"/>
    </location>
</feature>
<reference evidence="3" key="1">
    <citation type="submission" date="2022-08" db="EMBL/GenBank/DDBJ databases">
        <authorList>
            <person name="Kallberg Y."/>
            <person name="Tangrot J."/>
            <person name="Rosling A."/>
        </authorList>
    </citation>
    <scope>NUCLEOTIDE SEQUENCE</scope>
    <source>
        <strain evidence="3">Wild A</strain>
    </source>
</reference>
<accession>A0A9W4WUA7</accession>
<dbReference type="Pfam" id="PF00069">
    <property type="entry name" value="Pkinase"/>
    <property type="match status" value="1"/>
</dbReference>
<dbReference type="EMBL" id="CAMKVN010000134">
    <property type="protein sequence ID" value="CAI2164141.1"/>
    <property type="molecule type" value="Genomic_DNA"/>
</dbReference>
<evidence type="ECO:0000313" key="4">
    <source>
        <dbReference type="Proteomes" id="UP001153678"/>
    </source>
</evidence>
<feature type="compositionally biased region" description="Polar residues" evidence="1">
    <location>
        <begin position="804"/>
        <end position="818"/>
    </location>
</feature>
<feature type="compositionally biased region" description="Polar residues" evidence="1">
    <location>
        <begin position="577"/>
        <end position="628"/>
    </location>
</feature>
<feature type="compositionally biased region" description="Polar residues" evidence="1">
    <location>
        <begin position="83"/>
        <end position="103"/>
    </location>
</feature>
<dbReference type="GO" id="GO:0043408">
    <property type="term" value="P:regulation of MAPK cascade"/>
    <property type="evidence" value="ECO:0007669"/>
    <property type="project" value="TreeGrafter"/>
</dbReference>
<dbReference type="GO" id="GO:0005737">
    <property type="term" value="C:cytoplasm"/>
    <property type="evidence" value="ECO:0007669"/>
    <property type="project" value="TreeGrafter"/>
</dbReference>